<organism evidence="2 3">
    <name type="scientific">Candidatus Methanofishera endochildressiae</name>
    <dbReference type="NCBI Taxonomy" id="2738884"/>
    <lineage>
        <taxon>Bacteria</taxon>
        <taxon>Pseudomonadati</taxon>
        <taxon>Pseudomonadota</taxon>
        <taxon>Gammaproteobacteria</taxon>
        <taxon>Candidatus Methanofishera</taxon>
    </lineage>
</organism>
<evidence type="ECO:0008006" key="4">
    <source>
        <dbReference type="Google" id="ProtNLM"/>
    </source>
</evidence>
<sequence length="62" mass="7314">MRVSTSAYYAWTNNPDRQNKTKKETELKAKIEQIFYANKQVYGSRRMLDALSNTTLRQDVIK</sequence>
<name>A0A7Z0MPQ7_9GAMM</name>
<feature type="compositionally biased region" description="Polar residues" evidence="1">
    <location>
        <begin position="1"/>
        <end position="16"/>
    </location>
</feature>
<protein>
    <recommendedName>
        <fullName evidence="4">HTH-like domain-containing protein</fullName>
    </recommendedName>
</protein>
<evidence type="ECO:0000313" key="3">
    <source>
        <dbReference type="Proteomes" id="UP000537890"/>
    </source>
</evidence>
<evidence type="ECO:0000313" key="2">
    <source>
        <dbReference type="EMBL" id="NYT47419.1"/>
    </source>
</evidence>
<gene>
    <name evidence="2" type="ORF">H0A75_07450</name>
</gene>
<dbReference type="EMBL" id="JACCHS010000146">
    <property type="protein sequence ID" value="NYT47419.1"/>
    <property type="molecule type" value="Genomic_DNA"/>
</dbReference>
<proteinExistence type="predicted"/>
<dbReference type="Proteomes" id="UP000537890">
    <property type="component" value="Unassembled WGS sequence"/>
</dbReference>
<accession>A0A7Z0MPQ7</accession>
<dbReference type="AlphaFoldDB" id="A0A7Z0MPQ7"/>
<feature type="region of interest" description="Disordered" evidence="1">
    <location>
        <begin position="1"/>
        <end position="24"/>
    </location>
</feature>
<comment type="caution">
    <text evidence="2">The sequence shown here is derived from an EMBL/GenBank/DDBJ whole genome shotgun (WGS) entry which is preliminary data.</text>
</comment>
<reference evidence="2 3" key="1">
    <citation type="submission" date="2020-05" db="EMBL/GenBank/DDBJ databases">
        <title>Horizontal transmission and recombination maintain forever young bacterial symbiont genomes.</title>
        <authorList>
            <person name="Russell S.L."/>
            <person name="Pepper-Tunick E."/>
            <person name="Svedberg J."/>
            <person name="Byrne A."/>
            <person name="Ruelas Castillo J."/>
            <person name="Vollmers C."/>
            <person name="Beinart R.A."/>
            <person name="Corbett-Detig R."/>
        </authorList>
    </citation>
    <scope>NUCLEOTIDE SEQUENCE [LARGE SCALE GENOMIC DNA]</scope>
    <source>
        <strain evidence="2">4727-3</strain>
    </source>
</reference>
<evidence type="ECO:0000256" key="1">
    <source>
        <dbReference type="SAM" id="MobiDB-lite"/>
    </source>
</evidence>